<dbReference type="SUPFAM" id="SSF53474">
    <property type="entry name" value="alpha/beta-Hydrolases"/>
    <property type="match status" value="1"/>
</dbReference>
<dbReference type="Pfam" id="PF03403">
    <property type="entry name" value="PAF-AH_p_II"/>
    <property type="match status" value="2"/>
</dbReference>
<organism evidence="4 5">
    <name type="scientific">Dictyobacter alpinus</name>
    <dbReference type="NCBI Taxonomy" id="2014873"/>
    <lineage>
        <taxon>Bacteria</taxon>
        <taxon>Bacillati</taxon>
        <taxon>Chloroflexota</taxon>
        <taxon>Ktedonobacteria</taxon>
        <taxon>Ktedonobacterales</taxon>
        <taxon>Dictyobacteraceae</taxon>
        <taxon>Dictyobacter</taxon>
    </lineage>
</organism>
<keyword evidence="2" id="KW-0442">Lipid degradation</keyword>
<evidence type="ECO:0000313" key="4">
    <source>
        <dbReference type="EMBL" id="GCE30108.1"/>
    </source>
</evidence>
<dbReference type="AlphaFoldDB" id="A0A402BFE2"/>
<dbReference type="GO" id="GO:0003847">
    <property type="term" value="F:1-alkyl-2-acetylglycerophosphocholine esterase activity"/>
    <property type="evidence" value="ECO:0007669"/>
    <property type="project" value="TreeGrafter"/>
</dbReference>
<evidence type="ECO:0000256" key="1">
    <source>
        <dbReference type="ARBA" id="ARBA00022801"/>
    </source>
</evidence>
<comment type="caution">
    <text evidence="4">The sequence shown here is derived from an EMBL/GenBank/DDBJ whole genome shotgun (WGS) entry which is preliminary data.</text>
</comment>
<evidence type="ECO:0000256" key="2">
    <source>
        <dbReference type="ARBA" id="ARBA00022963"/>
    </source>
</evidence>
<evidence type="ECO:0000313" key="5">
    <source>
        <dbReference type="Proteomes" id="UP000287171"/>
    </source>
</evidence>
<reference evidence="5" key="1">
    <citation type="submission" date="2018-12" db="EMBL/GenBank/DDBJ databases">
        <title>Tengunoibacter tsumagoiensis gen. nov., sp. nov., Dictyobacter kobayashii sp. nov., D. alpinus sp. nov., and D. joshuensis sp. nov. and description of Dictyobacteraceae fam. nov. within the order Ktedonobacterales isolated from Tengu-no-mugimeshi.</title>
        <authorList>
            <person name="Wang C.M."/>
            <person name="Zheng Y."/>
            <person name="Sakai Y."/>
            <person name="Toyoda A."/>
            <person name="Minakuchi Y."/>
            <person name="Abe K."/>
            <person name="Yokota A."/>
            <person name="Yabe S."/>
        </authorList>
    </citation>
    <scope>NUCLEOTIDE SEQUENCE [LARGE SCALE GENOMIC DNA]</scope>
    <source>
        <strain evidence="5">Uno16</strain>
    </source>
</reference>
<keyword evidence="3" id="KW-0443">Lipid metabolism</keyword>
<evidence type="ECO:0000256" key="3">
    <source>
        <dbReference type="ARBA" id="ARBA00023098"/>
    </source>
</evidence>
<gene>
    <name evidence="4" type="ORF">KDA_55920</name>
</gene>
<name>A0A402BFE2_9CHLR</name>
<dbReference type="GO" id="GO:0016042">
    <property type="term" value="P:lipid catabolic process"/>
    <property type="evidence" value="ECO:0007669"/>
    <property type="project" value="UniProtKB-KW"/>
</dbReference>
<keyword evidence="1 4" id="KW-0378">Hydrolase</keyword>
<sequence length="398" mass="43864">MRAFFLSHPRLKRVSVFVLILLLIGVIILAAGVTLLDVQRHRAAVLPAPTGSSAVGRMEYDWRDQSQDDPLAPRAGTKRELVVWSWYPAAQTRNVHFAPYLPAQWAQASDNQIVQSSDAVQTHSVDQAPLAPDAARYPVLIFEPGMGKMPTQYTTLLEDLASHGYIIFAITPTYSSNMVVFPDGRKAEASSAGNLDNVSNIQAAGNQLVSVWAKDVIFVMDQLGRLNTTRGNRFSEHLDLTRLGVFGHSFGGATAAQVCHLDARCKAGIDLDGDLFGDSVQTSLKQPFMVIQHDIGACSDNDCRVFQREIQSTLRTVPQTKRYSLSIKGTEHFNFSDYAAYFSLLHAFGQLGSIDGLRGIQITRAYVRAFFDRYLNSISSPLLNAATSTYPEVQFLTS</sequence>
<dbReference type="Gene3D" id="3.40.50.1820">
    <property type="entry name" value="alpha/beta hydrolase"/>
    <property type="match status" value="1"/>
</dbReference>
<dbReference type="PANTHER" id="PTHR10272:SF0">
    <property type="entry name" value="PLATELET-ACTIVATING FACTOR ACETYLHYDROLASE"/>
    <property type="match status" value="1"/>
</dbReference>
<dbReference type="EMBL" id="BIFT01000002">
    <property type="protein sequence ID" value="GCE30108.1"/>
    <property type="molecule type" value="Genomic_DNA"/>
</dbReference>
<accession>A0A402BFE2</accession>
<proteinExistence type="predicted"/>
<keyword evidence="5" id="KW-1185">Reference proteome</keyword>
<dbReference type="PANTHER" id="PTHR10272">
    <property type="entry name" value="PLATELET-ACTIVATING FACTOR ACETYLHYDROLASE"/>
    <property type="match status" value="1"/>
</dbReference>
<dbReference type="InterPro" id="IPR029058">
    <property type="entry name" value="AB_hydrolase_fold"/>
</dbReference>
<dbReference type="Proteomes" id="UP000287171">
    <property type="component" value="Unassembled WGS sequence"/>
</dbReference>
<protein>
    <submittedName>
        <fullName evidence="4">Alpha/beta hydrolase</fullName>
    </submittedName>
</protein>